<protein>
    <submittedName>
        <fullName evidence="1">DUF4004 family protein</fullName>
    </submittedName>
</protein>
<reference evidence="1 2" key="1">
    <citation type="journal article" date="2017" name="Genome Announc.">
        <title>Draft Genome Sequence of Romboutsia weinsteinii sp. nov. Strain CCRI-19649(T) Isolated from Surface Water.</title>
        <authorList>
            <person name="Maheux A.F."/>
            <person name="Boudreau D.K."/>
            <person name="Berube E."/>
            <person name="Boissinot M."/>
            <person name="Cantin P."/>
            <person name="Raymond F."/>
            <person name="Corbeil J."/>
            <person name="Omar R.F."/>
            <person name="Bergeron M.G."/>
        </authorList>
    </citation>
    <scope>NUCLEOTIDE SEQUENCE [LARGE SCALE GENOMIC DNA]</scope>
    <source>
        <strain evidence="1 2">CCRI-19649</strain>
    </source>
</reference>
<proteinExistence type="predicted"/>
<dbReference type="AlphaFoldDB" id="A0A371J2K6"/>
<keyword evidence="2" id="KW-1185">Reference proteome</keyword>
<organism evidence="1 2">
    <name type="scientific">Romboutsia weinsteinii</name>
    <dbReference type="NCBI Taxonomy" id="2020949"/>
    <lineage>
        <taxon>Bacteria</taxon>
        <taxon>Bacillati</taxon>
        <taxon>Bacillota</taxon>
        <taxon>Clostridia</taxon>
        <taxon>Peptostreptococcales</taxon>
        <taxon>Peptostreptococcaceae</taxon>
        <taxon>Romboutsia</taxon>
    </lineage>
</organism>
<dbReference type="OrthoDB" id="1648298at2"/>
<evidence type="ECO:0000313" key="1">
    <source>
        <dbReference type="EMBL" id="RDY26945.1"/>
    </source>
</evidence>
<dbReference type="Pfam" id="PF13171">
    <property type="entry name" value="DUF4004"/>
    <property type="match status" value="1"/>
</dbReference>
<evidence type="ECO:0000313" key="2">
    <source>
        <dbReference type="Proteomes" id="UP000215694"/>
    </source>
</evidence>
<comment type="caution">
    <text evidence="1">The sequence shown here is derived from an EMBL/GenBank/DDBJ whole genome shotgun (WGS) entry which is preliminary data.</text>
</comment>
<name>A0A371J2K6_9FIRM</name>
<dbReference type="InterPro" id="IPR025063">
    <property type="entry name" value="DUF4004"/>
</dbReference>
<dbReference type="Proteomes" id="UP000215694">
    <property type="component" value="Unassembled WGS sequence"/>
</dbReference>
<gene>
    <name evidence="1" type="ORF">CHL78_011455</name>
</gene>
<sequence length="206" mass="24496">MEDLISKKDLLEQTNISYGQLYRWKRKNIIPEDWFIKKSTFTGQETFFPKEKILERIDLILSMKDDVSLDDIANMFEKKEVKREFSMDFLIEKKAIGIYTKDIFLNIYNNDKEIGKKELLIINIIEKFLVNSLITLDELKTMIPMIEENFKEIFNDNGKIYLFRKLGVPFVIGCKDYKQVVFDKNMVKIIEVDLIKEISEISRKLI</sequence>
<dbReference type="EMBL" id="NOJY02000018">
    <property type="protein sequence ID" value="RDY26945.1"/>
    <property type="molecule type" value="Genomic_DNA"/>
</dbReference>
<accession>A0A371J2K6</accession>
<dbReference type="RefSeq" id="WP_094368059.1">
    <property type="nucleotide sequence ID" value="NZ_NOJY02000018.1"/>
</dbReference>